<comment type="caution">
    <text evidence="6">The sequence shown here is derived from an EMBL/GenBank/DDBJ whole genome shotgun (WGS) entry which is preliminary data.</text>
</comment>
<keyword evidence="2" id="KW-0285">Flavoprotein</keyword>
<feature type="domain" description="FAD dependent oxidoreductase" evidence="5">
    <location>
        <begin position="24"/>
        <end position="389"/>
    </location>
</feature>
<dbReference type="Pfam" id="PF01266">
    <property type="entry name" value="DAO"/>
    <property type="match status" value="1"/>
</dbReference>
<dbReference type="EMBL" id="SHKP01000004">
    <property type="protein sequence ID" value="RZU02216.1"/>
    <property type="molecule type" value="Genomic_DNA"/>
</dbReference>
<name>A0A4V2FUJ1_9BURK</name>
<evidence type="ECO:0000313" key="7">
    <source>
        <dbReference type="Proteomes" id="UP000293671"/>
    </source>
</evidence>
<comment type="cofactor">
    <cofactor evidence="1">
        <name>FAD</name>
        <dbReference type="ChEBI" id="CHEBI:57692"/>
    </cofactor>
</comment>
<evidence type="ECO:0000259" key="5">
    <source>
        <dbReference type="Pfam" id="PF01266"/>
    </source>
</evidence>
<sequence length="405" mass="43541">MPGVGRGRSEVQHPIDVTAATAPDVIVVGLGAVGSAVAHHLARRGARVLGLDRFHPPHDQGSSHGRTRITRLAVGEGVAYVPLVQRSHLLWRELEAETGEHLYQRTGGLVIASSAADAAAFHGQAGFFARTLALAQRFGIEHELLDAAALRERYPQFLLRDDESAYLEREAGMLFPERCVAAQLQAAQRHGATLVYGETVQRIECHPQGVSVHTDRATHHAARVVLSAGAWLPALAGPALAARLAVRRQVLQWFGTDTPALYAPQRCPVFIWLHGPEPADCLYGFPTGDGVDGVKVGTEQVATRTAPDAVDRQVRPEEVRAVYERHVRGRLHGLRPDCVASATCLYTSTENGDFIVDEHPDAPRVTLVSACSGHGFKHSAALGEAVAQRVLGEAPRVDLGPFALG</sequence>
<dbReference type="SUPFAM" id="SSF51905">
    <property type="entry name" value="FAD/NAD(P)-binding domain"/>
    <property type="match status" value="1"/>
</dbReference>
<organism evidence="6 7">
    <name type="scientific">Rivibacter subsaxonicus</name>
    <dbReference type="NCBI Taxonomy" id="457575"/>
    <lineage>
        <taxon>Bacteria</taxon>
        <taxon>Pseudomonadati</taxon>
        <taxon>Pseudomonadota</taxon>
        <taxon>Betaproteobacteria</taxon>
        <taxon>Burkholderiales</taxon>
        <taxon>Rivibacter</taxon>
    </lineage>
</organism>
<keyword evidence="3" id="KW-0274">FAD</keyword>
<dbReference type="PANTHER" id="PTHR10961:SF7">
    <property type="entry name" value="FAD DEPENDENT OXIDOREDUCTASE DOMAIN-CONTAINING PROTEIN"/>
    <property type="match status" value="1"/>
</dbReference>
<dbReference type="InterPro" id="IPR045170">
    <property type="entry name" value="MTOX"/>
</dbReference>
<keyword evidence="7" id="KW-1185">Reference proteome</keyword>
<dbReference type="SUPFAM" id="SSF54373">
    <property type="entry name" value="FAD-linked reductases, C-terminal domain"/>
    <property type="match status" value="1"/>
</dbReference>
<dbReference type="GO" id="GO:0050660">
    <property type="term" value="F:flavin adenine dinucleotide binding"/>
    <property type="evidence" value="ECO:0007669"/>
    <property type="project" value="InterPro"/>
</dbReference>
<dbReference type="GO" id="GO:0008115">
    <property type="term" value="F:sarcosine oxidase activity"/>
    <property type="evidence" value="ECO:0007669"/>
    <property type="project" value="TreeGrafter"/>
</dbReference>
<dbReference type="InterPro" id="IPR036188">
    <property type="entry name" value="FAD/NAD-bd_sf"/>
</dbReference>
<evidence type="ECO:0000313" key="6">
    <source>
        <dbReference type="EMBL" id="RZU02216.1"/>
    </source>
</evidence>
<keyword evidence="4" id="KW-0560">Oxidoreductase</keyword>
<dbReference type="NCBIfam" id="NF008425">
    <property type="entry name" value="PRK11259.1"/>
    <property type="match status" value="1"/>
</dbReference>
<dbReference type="AlphaFoldDB" id="A0A4V2FUJ1"/>
<reference evidence="6 7" key="1">
    <citation type="submission" date="2019-02" db="EMBL/GenBank/DDBJ databases">
        <title>Genomic Encyclopedia of Type Strains, Phase IV (KMG-IV): sequencing the most valuable type-strain genomes for metagenomic binning, comparative biology and taxonomic classification.</title>
        <authorList>
            <person name="Goeker M."/>
        </authorList>
    </citation>
    <scope>NUCLEOTIDE SEQUENCE [LARGE SCALE GENOMIC DNA]</scope>
    <source>
        <strain evidence="6 7">DSM 19570</strain>
    </source>
</reference>
<evidence type="ECO:0000256" key="2">
    <source>
        <dbReference type="ARBA" id="ARBA00022630"/>
    </source>
</evidence>
<dbReference type="Gene3D" id="3.50.50.60">
    <property type="entry name" value="FAD/NAD(P)-binding domain"/>
    <property type="match status" value="1"/>
</dbReference>
<dbReference type="InterPro" id="IPR006076">
    <property type="entry name" value="FAD-dep_OxRdtase"/>
</dbReference>
<gene>
    <name evidence="6" type="ORF">EV670_0237</name>
</gene>
<proteinExistence type="predicted"/>
<evidence type="ECO:0000256" key="3">
    <source>
        <dbReference type="ARBA" id="ARBA00022827"/>
    </source>
</evidence>
<dbReference type="PANTHER" id="PTHR10961">
    <property type="entry name" value="PEROXISOMAL SARCOSINE OXIDASE"/>
    <property type="match status" value="1"/>
</dbReference>
<protein>
    <submittedName>
        <fullName evidence="6">Sarcosine oxidase</fullName>
    </submittedName>
</protein>
<evidence type="ECO:0000256" key="4">
    <source>
        <dbReference type="ARBA" id="ARBA00023002"/>
    </source>
</evidence>
<accession>A0A4V2FUJ1</accession>
<dbReference type="Gene3D" id="3.30.9.10">
    <property type="entry name" value="D-Amino Acid Oxidase, subunit A, domain 2"/>
    <property type="match status" value="1"/>
</dbReference>
<dbReference type="Proteomes" id="UP000293671">
    <property type="component" value="Unassembled WGS sequence"/>
</dbReference>
<evidence type="ECO:0000256" key="1">
    <source>
        <dbReference type="ARBA" id="ARBA00001974"/>
    </source>
</evidence>